<proteinExistence type="predicted"/>
<dbReference type="RefSeq" id="WP_110461170.1">
    <property type="nucleotide sequence ID" value="NZ_QKMR01000005.1"/>
</dbReference>
<dbReference type="InterPro" id="IPR002869">
    <property type="entry name" value="Pyrv_flavodox_OxRed_cen"/>
</dbReference>
<dbReference type="Gene3D" id="3.40.920.10">
    <property type="entry name" value="Pyruvate-ferredoxin oxidoreductase, PFOR, domain III"/>
    <property type="match status" value="1"/>
</dbReference>
<name>A0A318XLZ1_9FIRM</name>
<dbReference type="InterPro" id="IPR019752">
    <property type="entry name" value="Pyrv/ketoisovalerate_OxRed_cat"/>
</dbReference>
<dbReference type="Proteomes" id="UP000248132">
    <property type="component" value="Unassembled WGS sequence"/>
</dbReference>
<dbReference type="GO" id="GO:0016903">
    <property type="term" value="F:oxidoreductase activity, acting on the aldehyde or oxo group of donors"/>
    <property type="evidence" value="ECO:0007669"/>
    <property type="project" value="InterPro"/>
</dbReference>
<evidence type="ECO:0000313" key="3">
    <source>
        <dbReference type="EMBL" id="PYG88747.1"/>
    </source>
</evidence>
<accession>A0A318XLZ1</accession>
<sequence length="201" mass="21473">MIGSKYDILIAGVGGQGTVLASRLIAAAAIKQGSFARTSETIGMSQRGGCVVSHVRINSEMSGSIIPNYNGDMLIGFELAEAARNMQRLSREGCCIINTQVIKPVSASLGASQYDAEEIAGYIKDNTKELYFIDGYETAKKAGSVKAVNVVLLGAAAAVGKMPFSREAILEAIVENVPQRFRELNEKAFVMGFDSILSQQK</sequence>
<dbReference type="SUPFAM" id="SSF53323">
    <property type="entry name" value="Pyruvate-ferredoxin oxidoreductase, PFOR, domain III"/>
    <property type="match status" value="1"/>
</dbReference>
<evidence type="ECO:0000313" key="4">
    <source>
        <dbReference type="Proteomes" id="UP000248132"/>
    </source>
</evidence>
<reference evidence="3 4" key="1">
    <citation type="submission" date="2018-06" db="EMBL/GenBank/DDBJ databases">
        <title>Genomic Encyclopedia of Type Strains, Phase I: the one thousand microbial genomes (KMG-I) project.</title>
        <authorList>
            <person name="Kyrpides N."/>
        </authorList>
    </citation>
    <scope>NUCLEOTIDE SEQUENCE [LARGE SCALE GENOMIC DNA]</scope>
    <source>
        <strain evidence="3 4">DSM 19573</strain>
    </source>
</reference>
<feature type="domain" description="Pyruvate/ketoisovalerate oxidoreductase catalytic" evidence="2">
    <location>
        <begin position="14"/>
        <end position="193"/>
    </location>
</feature>
<protein>
    <submittedName>
        <fullName evidence="3">Indolepyruvate ferredoxin oxidoreductase beta subunit</fullName>
    </submittedName>
</protein>
<organism evidence="3 4">
    <name type="scientific">Ruminiclostridium sufflavum DSM 19573</name>
    <dbReference type="NCBI Taxonomy" id="1121337"/>
    <lineage>
        <taxon>Bacteria</taxon>
        <taxon>Bacillati</taxon>
        <taxon>Bacillota</taxon>
        <taxon>Clostridia</taxon>
        <taxon>Eubacteriales</taxon>
        <taxon>Oscillospiraceae</taxon>
        <taxon>Ruminiclostridium</taxon>
    </lineage>
</organism>
<dbReference type="OrthoDB" id="9789125at2"/>
<keyword evidence="3" id="KW-0670">Pyruvate</keyword>
<evidence type="ECO:0000256" key="1">
    <source>
        <dbReference type="ARBA" id="ARBA00023002"/>
    </source>
</evidence>
<dbReference type="PANTHER" id="PTHR43854">
    <property type="entry name" value="INDOLEPYRUVATE OXIDOREDUCTASE SUBUNIT IORB"/>
    <property type="match status" value="1"/>
</dbReference>
<keyword evidence="1" id="KW-0560">Oxidoreductase</keyword>
<evidence type="ECO:0000259" key="2">
    <source>
        <dbReference type="Pfam" id="PF01558"/>
    </source>
</evidence>
<dbReference type="AlphaFoldDB" id="A0A318XLZ1"/>
<gene>
    <name evidence="3" type="ORF">LY28_01101</name>
</gene>
<dbReference type="Pfam" id="PF01558">
    <property type="entry name" value="POR"/>
    <property type="match status" value="1"/>
</dbReference>
<comment type="caution">
    <text evidence="3">The sequence shown here is derived from an EMBL/GenBank/DDBJ whole genome shotgun (WGS) entry which is preliminary data.</text>
</comment>
<dbReference type="PANTHER" id="PTHR43854:SF1">
    <property type="entry name" value="INDOLEPYRUVATE OXIDOREDUCTASE SUBUNIT IORB"/>
    <property type="match status" value="1"/>
</dbReference>
<dbReference type="InterPro" id="IPR052198">
    <property type="entry name" value="IorB_Oxidoreductase"/>
</dbReference>
<dbReference type="EMBL" id="QKMR01000005">
    <property type="protein sequence ID" value="PYG88747.1"/>
    <property type="molecule type" value="Genomic_DNA"/>
</dbReference>
<keyword evidence="4" id="KW-1185">Reference proteome</keyword>